<keyword evidence="2" id="KW-1185">Reference proteome</keyword>
<dbReference type="AlphaFoldDB" id="A0A0C3GIZ9"/>
<dbReference type="InParanoid" id="A0A0C3GIZ9"/>
<dbReference type="HOGENOM" id="CLU_2740902_0_0_1"/>
<proteinExistence type="predicted"/>
<evidence type="ECO:0000313" key="1">
    <source>
        <dbReference type="EMBL" id="KIM90621.1"/>
    </source>
</evidence>
<dbReference type="EMBL" id="KN832973">
    <property type="protein sequence ID" value="KIM90621.1"/>
    <property type="molecule type" value="Genomic_DNA"/>
</dbReference>
<name>A0A0C3GIZ9_PILCF</name>
<protein>
    <submittedName>
        <fullName evidence="1">Uncharacterized protein</fullName>
    </submittedName>
</protein>
<dbReference type="Proteomes" id="UP000054166">
    <property type="component" value="Unassembled WGS sequence"/>
</dbReference>
<gene>
    <name evidence="1" type="ORF">PILCRDRAFT_190112</name>
</gene>
<sequence length="71" mass="8224">MDCVLKLKLDLGRLYSLVVLVYCVLGIRYCNRPISLCNHGRVTRFSLFRSLYSCLCCLDSFVLRNTSRLET</sequence>
<reference evidence="1 2" key="1">
    <citation type="submission" date="2014-04" db="EMBL/GenBank/DDBJ databases">
        <authorList>
            <consortium name="DOE Joint Genome Institute"/>
            <person name="Kuo A."/>
            <person name="Tarkka M."/>
            <person name="Buscot F."/>
            <person name="Kohler A."/>
            <person name="Nagy L.G."/>
            <person name="Floudas D."/>
            <person name="Copeland A."/>
            <person name="Barry K.W."/>
            <person name="Cichocki N."/>
            <person name="Veneault-Fourrey C."/>
            <person name="LaButti K."/>
            <person name="Lindquist E.A."/>
            <person name="Lipzen A."/>
            <person name="Lundell T."/>
            <person name="Morin E."/>
            <person name="Murat C."/>
            <person name="Sun H."/>
            <person name="Tunlid A."/>
            <person name="Henrissat B."/>
            <person name="Grigoriev I.V."/>
            <person name="Hibbett D.S."/>
            <person name="Martin F."/>
            <person name="Nordberg H.P."/>
            <person name="Cantor M.N."/>
            <person name="Hua S.X."/>
        </authorList>
    </citation>
    <scope>NUCLEOTIDE SEQUENCE [LARGE SCALE GENOMIC DNA]</scope>
    <source>
        <strain evidence="1 2">F 1598</strain>
    </source>
</reference>
<organism evidence="1 2">
    <name type="scientific">Piloderma croceum (strain F 1598)</name>
    <dbReference type="NCBI Taxonomy" id="765440"/>
    <lineage>
        <taxon>Eukaryota</taxon>
        <taxon>Fungi</taxon>
        <taxon>Dikarya</taxon>
        <taxon>Basidiomycota</taxon>
        <taxon>Agaricomycotina</taxon>
        <taxon>Agaricomycetes</taxon>
        <taxon>Agaricomycetidae</taxon>
        <taxon>Atheliales</taxon>
        <taxon>Atheliaceae</taxon>
        <taxon>Piloderma</taxon>
    </lineage>
</organism>
<reference evidence="2" key="2">
    <citation type="submission" date="2015-01" db="EMBL/GenBank/DDBJ databases">
        <title>Evolutionary Origins and Diversification of the Mycorrhizal Mutualists.</title>
        <authorList>
            <consortium name="DOE Joint Genome Institute"/>
            <consortium name="Mycorrhizal Genomics Consortium"/>
            <person name="Kohler A."/>
            <person name="Kuo A."/>
            <person name="Nagy L.G."/>
            <person name="Floudas D."/>
            <person name="Copeland A."/>
            <person name="Barry K.W."/>
            <person name="Cichocki N."/>
            <person name="Veneault-Fourrey C."/>
            <person name="LaButti K."/>
            <person name="Lindquist E.A."/>
            <person name="Lipzen A."/>
            <person name="Lundell T."/>
            <person name="Morin E."/>
            <person name="Murat C."/>
            <person name="Riley R."/>
            <person name="Ohm R."/>
            <person name="Sun H."/>
            <person name="Tunlid A."/>
            <person name="Henrissat B."/>
            <person name="Grigoriev I.V."/>
            <person name="Hibbett D.S."/>
            <person name="Martin F."/>
        </authorList>
    </citation>
    <scope>NUCLEOTIDE SEQUENCE [LARGE SCALE GENOMIC DNA]</scope>
    <source>
        <strain evidence="2">F 1598</strain>
    </source>
</reference>
<evidence type="ECO:0000313" key="2">
    <source>
        <dbReference type="Proteomes" id="UP000054166"/>
    </source>
</evidence>
<accession>A0A0C3GIZ9</accession>